<dbReference type="CDD" id="cd03816">
    <property type="entry name" value="GT33_ALG1-like"/>
    <property type="match status" value="1"/>
</dbReference>
<evidence type="ECO:0000256" key="13">
    <source>
        <dbReference type="ARBA" id="ARBA00031434"/>
    </source>
</evidence>
<gene>
    <name evidence="22" type="ORF">TRIADDRAFT_33634</name>
</gene>
<keyword evidence="12" id="KW-0472">Membrane</keyword>
<dbReference type="FunFam" id="3.40.50.2000:FF:000096">
    <property type="entry name" value="ALG1, chitobiosyldiphosphodolichol beta-mannosyltransferase"/>
    <property type="match status" value="1"/>
</dbReference>
<evidence type="ECO:0000313" key="23">
    <source>
        <dbReference type="Proteomes" id="UP000009022"/>
    </source>
</evidence>
<dbReference type="Pfam" id="PF00534">
    <property type="entry name" value="Glycos_transf_1"/>
    <property type="match status" value="1"/>
</dbReference>
<dbReference type="Pfam" id="PF13439">
    <property type="entry name" value="Glyco_transf_4"/>
    <property type="match status" value="1"/>
</dbReference>
<accession>B3SD03</accession>
<dbReference type="InterPro" id="IPR026051">
    <property type="entry name" value="ALG1-like"/>
</dbReference>
<organism evidence="22 23">
    <name type="scientific">Trichoplax adhaerens</name>
    <name type="common">Trichoplax reptans</name>
    <dbReference type="NCBI Taxonomy" id="10228"/>
    <lineage>
        <taxon>Eukaryota</taxon>
        <taxon>Metazoa</taxon>
        <taxon>Placozoa</taxon>
        <taxon>Uniplacotomia</taxon>
        <taxon>Trichoplacea</taxon>
        <taxon>Trichoplacidae</taxon>
        <taxon>Trichoplax</taxon>
    </lineage>
</organism>
<dbReference type="InterPro" id="IPR001296">
    <property type="entry name" value="Glyco_trans_1"/>
</dbReference>
<dbReference type="EMBL" id="DS985274">
    <property type="protein sequence ID" value="EDV19433.1"/>
    <property type="molecule type" value="Genomic_DNA"/>
</dbReference>
<evidence type="ECO:0000256" key="1">
    <source>
        <dbReference type="ARBA" id="ARBA00004389"/>
    </source>
</evidence>
<evidence type="ECO:0000313" key="22">
    <source>
        <dbReference type="EMBL" id="EDV19433.1"/>
    </source>
</evidence>
<evidence type="ECO:0000256" key="19">
    <source>
        <dbReference type="ARBA" id="ARBA00082785"/>
    </source>
</evidence>
<evidence type="ECO:0000256" key="14">
    <source>
        <dbReference type="ARBA" id="ARBA00031566"/>
    </source>
</evidence>
<dbReference type="Proteomes" id="UP000009022">
    <property type="component" value="Unassembled WGS sequence"/>
</dbReference>
<dbReference type="eggNOG" id="KOG2941">
    <property type="taxonomic scope" value="Eukaryota"/>
</dbReference>
<proteinExistence type="inferred from homology"/>
<protein>
    <recommendedName>
        <fullName evidence="4">Chitobiosyldiphosphodolichol beta-mannosyltransferase</fullName>
        <ecNumber evidence="3">2.4.1.142</ecNumber>
    </recommendedName>
    <alternativeName>
        <fullName evidence="19">Asparagine-linked glycosylation protein 1 homolog</fullName>
    </alternativeName>
    <alternativeName>
        <fullName evidence="14">Beta-1,4-mannosyltransferase</fullName>
    </alternativeName>
    <alternativeName>
        <fullName evidence="15">GDP-Man:GlcNAc2-PP-dolichol mannosyltransferase</fullName>
    </alternativeName>
    <alternativeName>
        <fullName evidence="13">GDP-mannose-dolichol diphosphochitobiose mannosyltransferase</fullName>
    </alternativeName>
</protein>
<dbReference type="SUPFAM" id="SSF53756">
    <property type="entry name" value="UDP-Glycosyltransferase/glycogen phosphorylase"/>
    <property type="match status" value="1"/>
</dbReference>
<dbReference type="GO" id="GO:0000030">
    <property type="term" value="F:mannosyltransferase activity"/>
    <property type="evidence" value="ECO:0000318"/>
    <property type="project" value="GO_Central"/>
</dbReference>
<dbReference type="RefSeq" id="XP_002118122.1">
    <property type="nucleotide sequence ID" value="XM_002118086.1"/>
</dbReference>
<dbReference type="CTD" id="6759313"/>
<evidence type="ECO:0000256" key="4">
    <source>
        <dbReference type="ARBA" id="ARBA00015841"/>
    </source>
</evidence>
<feature type="domain" description="Glycosyltransferase subfamily 4-like N-terminal" evidence="21">
    <location>
        <begin position="25"/>
        <end position="182"/>
    </location>
</feature>
<evidence type="ECO:0000256" key="10">
    <source>
        <dbReference type="ARBA" id="ARBA00022968"/>
    </source>
</evidence>
<dbReference type="HOGENOM" id="CLU_012079_0_0_1"/>
<keyword evidence="11" id="KW-1133">Transmembrane helix</keyword>
<dbReference type="GO" id="GO:0005783">
    <property type="term" value="C:endoplasmic reticulum"/>
    <property type="evidence" value="ECO:0000318"/>
    <property type="project" value="GO_Central"/>
</dbReference>
<evidence type="ECO:0000259" key="21">
    <source>
        <dbReference type="Pfam" id="PF13439"/>
    </source>
</evidence>
<dbReference type="PANTHER" id="PTHR13036">
    <property type="entry name" value="BETA1,4 MANNOSYLTRANSFERASE"/>
    <property type="match status" value="1"/>
</dbReference>
<keyword evidence="9" id="KW-0256">Endoplasmic reticulum</keyword>
<comment type="catalytic activity">
    <reaction evidence="16">
        <text>an N,N'-diacetylchitobiosyl-diphospho-di-trans,poly-cis-dolichol + GDP-alpha-D-mannose = a beta-D-Man-(1-&gt;4)-beta-D-GlcNAc-(1-&gt;4)-alpha-D-GlcNAc-diphospho-di-trans,poly-cis-dolichol + GDP + H(+)</text>
        <dbReference type="Rhea" id="RHEA:13865"/>
        <dbReference type="Rhea" id="RHEA-COMP:19510"/>
        <dbReference type="Rhea" id="RHEA-COMP:19511"/>
        <dbReference type="ChEBI" id="CHEBI:15378"/>
        <dbReference type="ChEBI" id="CHEBI:57269"/>
        <dbReference type="ChEBI" id="CHEBI:57527"/>
        <dbReference type="ChEBI" id="CHEBI:58189"/>
        <dbReference type="ChEBI" id="CHEBI:58472"/>
        <dbReference type="EC" id="2.4.1.142"/>
    </reaction>
    <physiologicalReaction direction="left-to-right" evidence="16">
        <dbReference type="Rhea" id="RHEA:13866"/>
    </physiologicalReaction>
</comment>
<dbReference type="OMA" id="CKLIIDW"/>
<dbReference type="GO" id="GO:0004578">
    <property type="term" value="F:chitobiosyldiphosphodolichol beta-mannosyltransferase activity"/>
    <property type="evidence" value="ECO:0007669"/>
    <property type="project" value="UniProtKB-EC"/>
</dbReference>
<dbReference type="AlphaFoldDB" id="B3SD03"/>
<keyword evidence="5" id="KW-0597">Phosphoprotein</keyword>
<reference evidence="22 23" key="1">
    <citation type="journal article" date="2008" name="Nature">
        <title>The Trichoplax genome and the nature of placozoans.</title>
        <authorList>
            <person name="Srivastava M."/>
            <person name="Begovic E."/>
            <person name="Chapman J."/>
            <person name="Putnam N.H."/>
            <person name="Hellsten U."/>
            <person name="Kawashima T."/>
            <person name="Kuo A."/>
            <person name="Mitros T."/>
            <person name="Salamov A."/>
            <person name="Carpenter M.L."/>
            <person name="Signorovitch A.Y."/>
            <person name="Moreno M.A."/>
            <person name="Kamm K."/>
            <person name="Grimwood J."/>
            <person name="Schmutz J."/>
            <person name="Shapiro H."/>
            <person name="Grigoriev I.V."/>
            <person name="Buss L.W."/>
            <person name="Schierwater B."/>
            <person name="Dellaporta S.L."/>
            <person name="Rokhsar D.S."/>
        </authorList>
    </citation>
    <scope>NUCLEOTIDE SEQUENCE [LARGE SCALE GENOMIC DNA]</scope>
    <source>
        <strain evidence="22 23">Grell-BS-1999</strain>
    </source>
</reference>
<evidence type="ECO:0000256" key="11">
    <source>
        <dbReference type="ARBA" id="ARBA00022989"/>
    </source>
</evidence>
<dbReference type="Gene3D" id="3.40.50.2000">
    <property type="entry name" value="Glycogen Phosphorylase B"/>
    <property type="match status" value="2"/>
</dbReference>
<name>B3SD03_TRIAD</name>
<dbReference type="PANTHER" id="PTHR13036:SF0">
    <property type="entry name" value="CHITOBIOSYLDIPHOSPHODOLICHOL BETA-MANNOSYLTRANSFERASE"/>
    <property type="match status" value="1"/>
</dbReference>
<dbReference type="PhylomeDB" id="B3SD03"/>
<dbReference type="KEGG" id="tad:TRIADDRAFT_33634"/>
<comment type="pathway">
    <text evidence="2">Protein modification; protein glycosylation.</text>
</comment>
<keyword evidence="7" id="KW-0808">Transferase</keyword>
<evidence type="ECO:0000259" key="20">
    <source>
        <dbReference type="Pfam" id="PF00534"/>
    </source>
</evidence>
<dbReference type="InterPro" id="IPR028098">
    <property type="entry name" value="Glyco_trans_4-like_N"/>
</dbReference>
<evidence type="ECO:0000256" key="2">
    <source>
        <dbReference type="ARBA" id="ARBA00004922"/>
    </source>
</evidence>
<dbReference type="EC" id="2.4.1.142" evidence="3"/>
<evidence type="ECO:0000256" key="6">
    <source>
        <dbReference type="ARBA" id="ARBA00022676"/>
    </source>
</evidence>
<keyword evidence="6" id="KW-0328">Glycosyltransferase</keyword>
<evidence type="ECO:0000256" key="12">
    <source>
        <dbReference type="ARBA" id="ARBA00023136"/>
    </source>
</evidence>
<dbReference type="GO" id="GO:0005789">
    <property type="term" value="C:endoplasmic reticulum membrane"/>
    <property type="evidence" value="ECO:0007669"/>
    <property type="project" value="UniProtKB-SubCell"/>
</dbReference>
<sequence length="432" mass="49612">MDRNICVLVLGDIGRSPRMQYHSISLAKAGLKVDLVGYAGTKPHDALIDQTNIKIHAMQPPTSLNGLPGLLRYLMKAIYLVLQLSIYLMFRISKPDFLLLQNPPAFPTIAVAWFVCRLRGSKLVIDWHNYGYTILGLTLGKQHILVRLSKWYERFFGRLSDANFCVTNAMRDDLQKNWSINRAFTLYDRPPAMFKSLDLESKHKIISVLANEYEIFRGDSSNSQDTAFTYKDGETIKYKADRPALLISSTSWTEDEDFSILLNALEGYENLVNNLRNSKKYPRLICVITGKGPLKEYYQELIQKKSFKCISICTPWLKAEDYPKILGAADLGVCLHKSSSGLDLPMKVVDMFGCGLPVCAISFDCLHELVKHEENGMIFQNEQELCLQMQELLKGFPDQQRKIDLFRKNLKTFQRKRWEECWRQTAYPVFCS</sequence>
<evidence type="ECO:0000256" key="3">
    <source>
        <dbReference type="ARBA" id="ARBA00012611"/>
    </source>
</evidence>
<keyword evidence="10" id="KW-0735">Signal-anchor</keyword>
<evidence type="ECO:0000256" key="16">
    <source>
        <dbReference type="ARBA" id="ARBA00045071"/>
    </source>
</evidence>
<dbReference type="STRING" id="10228.B3SD03"/>
<feature type="domain" description="Glycosyl transferase family 1" evidence="20">
    <location>
        <begin position="266"/>
        <end position="395"/>
    </location>
</feature>
<evidence type="ECO:0000256" key="18">
    <source>
        <dbReference type="ARBA" id="ARBA00061237"/>
    </source>
</evidence>
<evidence type="ECO:0000256" key="5">
    <source>
        <dbReference type="ARBA" id="ARBA00022553"/>
    </source>
</evidence>
<dbReference type="OrthoDB" id="614844at2759"/>
<dbReference type="InParanoid" id="B3SD03"/>
<dbReference type="GeneID" id="6759313"/>
<evidence type="ECO:0000256" key="7">
    <source>
        <dbReference type="ARBA" id="ARBA00022679"/>
    </source>
</evidence>
<keyword evidence="23" id="KW-1185">Reference proteome</keyword>
<comment type="similarity">
    <text evidence="18">Belongs to the glycosyltransferase group 1 family. Glycosyltransferase 33 subfamily.</text>
</comment>
<comment type="subcellular location">
    <subcellularLocation>
        <location evidence="1">Endoplasmic reticulum membrane</location>
        <topology evidence="1">Single-pass membrane protein</topology>
    </subcellularLocation>
</comment>
<comment type="function">
    <text evidence="17">Mannosyltransferase that operates in the biosynthetic pathway of dolichol-linked oligosaccharides, the glycan precursors employed in protein asparagine (N)-glycosylation. The assembly of dolichol-linked oligosaccharides begins on the cytosolic side of the endoplasmic reticulum membrane and finishes in its lumen. The sequential addition of sugars to dolichol pyrophosphate produces dolichol-linked oligosaccharides containing fourteen sugars, including two GlcNAcs, nine mannoses and three glucoses. Once assembled, the oligosaccharide is transferred from the lipid to nascent proteins by oligosaccharyltransferases. Catalyzes, on the cytoplasmic face of the endoplasmic reticulum, the addition of the first mannose residues to the dolichol-linked oligosaccharide chain, to produce Man1GlcNAc(2)-PP-dolichol core oligosaccharide. Man1GlcNAc(2)-PP-dolichol is a substrate for ALG2, the following enzyme in the biosynthetic pathway.</text>
</comment>
<evidence type="ECO:0000256" key="17">
    <source>
        <dbReference type="ARBA" id="ARBA00056362"/>
    </source>
</evidence>
<evidence type="ECO:0000256" key="9">
    <source>
        <dbReference type="ARBA" id="ARBA00022824"/>
    </source>
</evidence>
<evidence type="ECO:0000256" key="15">
    <source>
        <dbReference type="ARBA" id="ARBA00033088"/>
    </source>
</evidence>
<evidence type="ECO:0000256" key="8">
    <source>
        <dbReference type="ARBA" id="ARBA00022692"/>
    </source>
</evidence>
<dbReference type="FunCoup" id="B3SD03">
    <property type="interactions" value="2090"/>
</dbReference>
<dbReference type="FunFam" id="3.40.50.2000:FF:000109">
    <property type="entry name" value="Chitobiosyldiphosphodolichol beta-mannosyltransferase"/>
    <property type="match status" value="1"/>
</dbReference>
<keyword evidence="8" id="KW-0812">Transmembrane</keyword>